<gene>
    <name evidence="3" type="ORF">AW736_22540</name>
</gene>
<dbReference type="EMBL" id="LRRQ01000169">
    <property type="protein sequence ID" value="OAM87540.1"/>
    <property type="molecule type" value="Genomic_DNA"/>
</dbReference>
<dbReference type="RefSeq" id="WP_068772554.1">
    <property type="nucleotide sequence ID" value="NZ_CP109796.1"/>
</dbReference>
<dbReference type="Pfam" id="PF04014">
    <property type="entry name" value="MazE_antitoxin"/>
    <property type="match status" value="1"/>
</dbReference>
<dbReference type="NCBIfam" id="TIGR01439">
    <property type="entry name" value="lp_hng_hel_AbrB"/>
    <property type="match status" value="1"/>
</dbReference>
<accession>A0A178IC33</accession>
<dbReference type="InterPro" id="IPR037914">
    <property type="entry name" value="SpoVT-AbrB_sf"/>
</dbReference>
<dbReference type="PROSITE" id="PS51740">
    <property type="entry name" value="SPOVT_ABRB"/>
    <property type="match status" value="1"/>
</dbReference>
<evidence type="ECO:0000259" key="2">
    <source>
        <dbReference type="PROSITE" id="PS51740"/>
    </source>
</evidence>
<dbReference type="GO" id="GO:0003677">
    <property type="term" value="F:DNA binding"/>
    <property type="evidence" value="ECO:0007669"/>
    <property type="project" value="UniProtKB-UniRule"/>
</dbReference>
<dbReference type="InterPro" id="IPR007159">
    <property type="entry name" value="SpoVT-AbrB_dom"/>
</dbReference>
<dbReference type="Gene3D" id="2.10.260.10">
    <property type="match status" value="1"/>
</dbReference>
<organism evidence="3 4">
    <name type="scientific">Termitidicoccus mucosus</name>
    <dbReference type="NCBI Taxonomy" id="1184151"/>
    <lineage>
        <taxon>Bacteria</taxon>
        <taxon>Pseudomonadati</taxon>
        <taxon>Verrucomicrobiota</taxon>
        <taxon>Opitutia</taxon>
        <taxon>Opitutales</taxon>
        <taxon>Opitutaceae</taxon>
        <taxon>Termitidicoccus</taxon>
    </lineage>
</organism>
<feature type="domain" description="SpoVT-AbrB" evidence="2">
    <location>
        <begin position="1"/>
        <end position="45"/>
    </location>
</feature>
<proteinExistence type="predicted"/>
<dbReference type="SUPFAM" id="SSF89447">
    <property type="entry name" value="AbrB/MazE/MraZ-like"/>
    <property type="match status" value="1"/>
</dbReference>
<dbReference type="SMART" id="SM00966">
    <property type="entry name" value="SpoVT_AbrB"/>
    <property type="match status" value="1"/>
</dbReference>
<dbReference type="STRING" id="1184151.AW736_22540"/>
<protein>
    <recommendedName>
        <fullName evidence="2">SpoVT-AbrB domain-containing protein</fullName>
    </recommendedName>
</protein>
<evidence type="ECO:0000313" key="3">
    <source>
        <dbReference type="EMBL" id="OAM87540.1"/>
    </source>
</evidence>
<keyword evidence="4" id="KW-1185">Reference proteome</keyword>
<dbReference type="Proteomes" id="UP000078486">
    <property type="component" value="Unassembled WGS sequence"/>
</dbReference>
<dbReference type="OrthoDB" id="7160352at2"/>
<evidence type="ECO:0000313" key="4">
    <source>
        <dbReference type="Proteomes" id="UP000078486"/>
    </source>
</evidence>
<comment type="caution">
    <text evidence="3">The sequence shown here is derived from an EMBL/GenBank/DDBJ whole genome shotgun (WGS) entry which is preliminary data.</text>
</comment>
<name>A0A178IC33_9BACT</name>
<keyword evidence="1" id="KW-0238">DNA-binding</keyword>
<sequence length="83" mass="9231">MQLTLSSKGQIVLPAALRRSLRLRPRAKLEAEERDGGIFLRPAARPKKVEPIEYLPPGAIKLTQRECEMMDALAGEDDAPDFS</sequence>
<evidence type="ECO:0000256" key="1">
    <source>
        <dbReference type="PROSITE-ProRule" id="PRU01076"/>
    </source>
</evidence>
<dbReference type="AlphaFoldDB" id="A0A178IC33"/>
<reference evidence="3 4" key="1">
    <citation type="submission" date="2016-01" db="EMBL/GenBank/DDBJ databases">
        <title>High potential of lignocellulose degradation of a new Verrucomicrobia species.</title>
        <authorList>
            <person name="Wang Y."/>
            <person name="Shi Y."/>
            <person name="Qiu Z."/>
            <person name="Liu S."/>
            <person name="Yang H."/>
        </authorList>
    </citation>
    <scope>NUCLEOTIDE SEQUENCE [LARGE SCALE GENOMIC DNA]</scope>
    <source>
        <strain evidence="3 4">TSB47</strain>
    </source>
</reference>